<dbReference type="Gene3D" id="3.20.20.140">
    <property type="entry name" value="Metal-dependent hydrolases"/>
    <property type="match status" value="1"/>
</dbReference>
<dbReference type="AlphaFoldDB" id="A0A8J2BMM2"/>
<dbReference type="InterPro" id="IPR032466">
    <property type="entry name" value="Metal_Hydrolase"/>
</dbReference>
<evidence type="ECO:0000313" key="4">
    <source>
        <dbReference type="Proteomes" id="UP000663859"/>
    </source>
</evidence>
<proteinExistence type="inferred from homology"/>
<evidence type="ECO:0000256" key="2">
    <source>
        <dbReference type="ARBA" id="ARBA00022801"/>
    </source>
</evidence>
<keyword evidence="2 3" id="KW-0378">Hydrolase</keyword>
<dbReference type="EC" id="3.5.1.25" evidence="3"/>
<dbReference type="RefSeq" id="WP_174581845.1">
    <property type="nucleotide sequence ID" value="NZ_CAJNOB010000001.1"/>
</dbReference>
<dbReference type="GO" id="GO:0008448">
    <property type="term" value="F:N-acetylglucosamine-6-phosphate deacetylase activity"/>
    <property type="evidence" value="ECO:0007669"/>
    <property type="project" value="UniProtKB-EC"/>
</dbReference>
<dbReference type="Proteomes" id="UP000663859">
    <property type="component" value="Unassembled WGS sequence"/>
</dbReference>
<evidence type="ECO:0000313" key="3">
    <source>
        <dbReference type="EMBL" id="CAF0689943.1"/>
    </source>
</evidence>
<dbReference type="PANTHER" id="PTHR11113:SF14">
    <property type="entry name" value="N-ACETYLGLUCOSAMINE-6-PHOSPHATE DEACETYLASE"/>
    <property type="match status" value="1"/>
</dbReference>
<gene>
    <name evidence="3" type="ORF">MPNT_10445</name>
</gene>
<comment type="similarity">
    <text evidence="1">Belongs to the metallo-dependent hydrolases superfamily. NagA family.</text>
</comment>
<accession>A0A8J2BMM2</accession>
<dbReference type="EMBL" id="CAJNOB010000001">
    <property type="protein sequence ID" value="CAF0689943.1"/>
    <property type="molecule type" value="Genomic_DNA"/>
</dbReference>
<dbReference type="PANTHER" id="PTHR11113">
    <property type="entry name" value="N-ACETYLGLUCOSAMINE-6-PHOSPHATE DEACETYLASE"/>
    <property type="match status" value="1"/>
</dbReference>
<reference evidence="3" key="1">
    <citation type="submission" date="2021-02" db="EMBL/GenBank/DDBJ databases">
        <authorList>
            <person name="Cremers G."/>
            <person name="Picone N."/>
        </authorList>
    </citation>
    <scope>NUCLEOTIDE SEQUENCE</scope>
    <source>
        <strain evidence="3">PQ17</strain>
    </source>
</reference>
<sequence>MEKGFLIARHYRTGKPVRLTWEKGVLDSLEELRETPSSLPWVAPGLVDVQLNGFAGIDFNSEDLTQEAWDYAQQRIQETGCVYFLATVVTAPKETYARRLRLLESFRQKGLDGCIGFHLEGPFLNPGGGYRGVHNPAYMSLLDEHWLEDVTRASSGAVRLITVAPECGNGVSFIVRARRLGVRVALGHSASDSKVLMAAVQAGALLWTHFGNGLPHLLPKWDPTFWGVLACGPPFVSLIPDGFHIPPEAFKVLVRLLGVRLILTTDATAAAEAKPGTYRLGELKIERGADGIARSPDGKLAGSSLCPFFAVFRAADLSGLPWPWLWDAYSIRPASLLGMIHDLRVGCRASFCVFEVEPVPRLAAVFVNGERKVG</sequence>
<protein>
    <submittedName>
        <fullName evidence="3">N-acetylglucosamine-6-phosphate deacetylase</fullName>
        <ecNumber evidence="3">3.5.1.25</ecNumber>
    </submittedName>
</protein>
<organism evidence="3 4">
    <name type="scientific">Candidatus Methylacidithermus pantelleriae</name>
    <dbReference type="NCBI Taxonomy" id="2744239"/>
    <lineage>
        <taxon>Bacteria</taxon>
        <taxon>Pseudomonadati</taxon>
        <taxon>Verrucomicrobiota</taxon>
        <taxon>Methylacidiphilae</taxon>
        <taxon>Methylacidiphilales</taxon>
        <taxon>Methylacidiphilaceae</taxon>
        <taxon>Candidatus Methylacidithermus</taxon>
    </lineage>
</organism>
<dbReference type="GO" id="GO:0006046">
    <property type="term" value="P:N-acetylglucosamine catabolic process"/>
    <property type="evidence" value="ECO:0007669"/>
    <property type="project" value="TreeGrafter"/>
</dbReference>
<evidence type="ECO:0000256" key="1">
    <source>
        <dbReference type="ARBA" id="ARBA00010716"/>
    </source>
</evidence>
<name>A0A8J2BMM2_9BACT</name>
<dbReference type="SUPFAM" id="SSF51556">
    <property type="entry name" value="Metallo-dependent hydrolases"/>
    <property type="match status" value="1"/>
</dbReference>
<comment type="caution">
    <text evidence="3">The sequence shown here is derived from an EMBL/GenBank/DDBJ whole genome shotgun (WGS) entry which is preliminary data.</text>
</comment>
<keyword evidence="4" id="KW-1185">Reference proteome</keyword>